<dbReference type="Proteomes" id="UP000293637">
    <property type="component" value="Unassembled WGS sequence"/>
</dbReference>
<dbReference type="GO" id="GO:0015558">
    <property type="term" value="F:secondary active p-aminobenzoyl-glutamate transmembrane transporter activity"/>
    <property type="evidence" value="ECO:0007669"/>
    <property type="project" value="InterPro"/>
</dbReference>
<feature type="transmembrane region" description="Helical" evidence="1">
    <location>
        <begin position="391"/>
        <end position="409"/>
    </location>
</feature>
<feature type="transmembrane region" description="Helical" evidence="1">
    <location>
        <begin position="269"/>
        <end position="289"/>
    </location>
</feature>
<protein>
    <submittedName>
        <fullName evidence="2">AbgT family transporter</fullName>
    </submittedName>
</protein>
<keyword evidence="1" id="KW-1133">Transmembrane helix</keyword>
<dbReference type="PANTHER" id="PTHR30282">
    <property type="entry name" value="P-AMINOBENZOYL GLUTAMATE TRANSPORTER"/>
    <property type="match status" value="1"/>
</dbReference>
<feature type="transmembrane region" description="Helical" evidence="1">
    <location>
        <begin position="416"/>
        <end position="435"/>
    </location>
</feature>
<dbReference type="GeneID" id="58091230"/>
<dbReference type="EMBL" id="SCHB01000001">
    <property type="protein sequence ID" value="TBW73526.1"/>
    <property type="molecule type" value="Genomic_DNA"/>
</dbReference>
<gene>
    <name evidence="2" type="ORF">EQ812_01610</name>
</gene>
<organism evidence="2 3">
    <name type="scientific">Staphylococcus lugdunensis</name>
    <dbReference type="NCBI Taxonomy" id="28035"/>
    <lineage>
        <taxon>Bacteria</taxon>
        <taxon>Bacillati</taxon>
        <taxon>Bacillota</taxon>
        <taxon>Bacilli</taxon>
        <taxon>Bacillales</taxon>
        <taxon>Staphylococcaceae</taxon>
        <taxon>Staphylococcus</taxon>
    </lineage>
</organism>
<comment type="caution">
    <text evidence="2">The sequence shown here is derived from an EMBL/GenBank/DDBJ whole genome shotgun (WGS) entry which is preliminary data.</text>
</comment>
<reference evidence="2 3" key="1">
    <citation type="journal article" date="2019" name="Sci. Transl. Med.">
        <title>Quorum sensing between bacterial species on the skin protects against epidermal injury in atopic dermatitis.</title>
        <authorList>
            <person name="Williams M.R."/>
        </authorList>
    </citation>
    <scope>NUCLEOTIDE SEQUENCE [LARGE SCALE GENOMIC DNA]</scope>
    <source>
        <strain evidence="2 3">E7</strain>
    </source>
</reference>
<proteinExistence type="predicted"/>
<dbReference type="Pfam" id="PF03806">
    <property type="entry name" value="ABG_transport"/>
    <property type="match status" value="1"/>
</dbReference>
<evidence type="ECO:0000313" key="3">
    <source>
        <dbReference type="Proteomes" id="UP000293637"/>
    </source>
</evidence>
<dbReference type="RefSeq" id="WP_002492453.1">
    <property type="nucleotide sequence ID" value="NZ_AP021848.1"/>
</dbReference>
<feature type="transmembrane region" description="Helical" evidence="1">
    <location>
        <begin position="32"/>
        <end position="52"/>
    </location>
</feature>
<feature type="transmembrane region" description="Helical" evidence="1">
    <location>
        <begin position="309"/>
        <end position="331"/>
    </location>
</feature>
<name>A0A4Q9WDN0_STALU</name>
<keyword evidence="1" id="KW-0812">Transmembrane</keyword>
<feature type="transmembrane region" description="Helical" evidence="1">
    <location>
        <begin position="216"/>
        <end position="234"/>
    </location>
</feature>
<dbReference type="InterPro" id="IPR004697">
    <property type="entry name" value="AbgT"/>
</dbReference>
<evidence type="ECO:0000313" key="2">
    <source>
        <dbReference type="EMBL" id="TBW73526.1"/>
    </source>
</evidence>
<keyword evidence="1" id="KW-0472">Membrane</keyword>
<sequence length="515" mass="55776">MPSSVKRKEKASFITRFLNGVEWVGNKLPDPAVLFFMMCVLLAVMTWVISWFNVSVKHPGNGHTIHIKSIISTDGIAMIMNDAIKNFSEFPALGLVLAVMIGIGAAEKSGYFDKLLISVVNHASKKLILPTIIFIGIMGSIAGDATTVILPPLAAMLFIKIGYHPIAGLAMAYASSLGGFGANLIIGMQDALVYAFTNPATKIVTDKVNTNVAMNWYFIAASVFMLIPTLYFTTTKLVIPHLGKYDDSQAELDDTDQPSSTVTPIEQRALRWANISFIVLVVALIICAIPEGSWLRNPKTGSLIDNSPLINGVGLVILVIFLIPGVIYGVLSKQIKSTKDLGKMISDSLATMSSFILIVFFAAQLLAFLKWSNLGVIVAVKGANLLQGQHGIVLIIGILILSGLVNMVIGSASAKWGILAPIFVPMMLLIGFHPAFTQMIYRVGDSITNPITPMMPYMPLLLTYAQKYDKNMKLGSLLSSLMPYTIVLSIVWTLFLIIWYLLGIPVGPGGPIKAN</sequence>
<dbReference type="GO" id="GO:1902604">
    <property type="term" value="P:p-aminobenzoyl-glutamate transmembrane transport"/>
    <property type="evidence" value="ECO:0007669"/>
    <property type="project" value="InterPro"/>
</dbReference>
<feature type="transmembrane region" description="Helical" evidence="1">
    <location>
        <begin position="90"/>
        <end position="106"/>
    </location>
</feature>
<feature type="transmembrane region" description="Helical" evidence="1">
    <location>
        <begin position="477"/>
        <end position="502"/>
    </location>
</feature>
<accession>A0A4Q9WDN0</accession>
<dbReference type="AlphaFoldDB" id="A0A4Q9WDN0"/>
<evidence type="ECO:0000256" key="1">
    <source>
        <dbReference type="SAM" id="Phobius"/>
    </source>
</evidence>
<dbReference type="PANTHER" id="PTHR30282:SF0">
    <property type="entry name" value="P-AMINOBENZOYL-GLUTAMATE TRANSPORT PROTEIN"/>
    <property type="match status" value="1"/>
</dbReference>
<feature type="transmembrane region" description="Helical" evidence="1">
    <location>
        <begin position="352"/>
        <end position="371"/>
    </location>
</feature>
<feature type="transmembrane region" description="Helical" evidence="1">
    <location>
        <begin position="177"/>
        <end position="196"/>
    </location>
</feature>
<feature type="transmembrane region" description="Helical" evidence="1">
    <location>
        <begin position="127"/>
        <end position="143"/>
    </location>
</feature>